<evidence type="ECO:0000256" key="1">
    <source>
        <dbReference type="SAM" id="Coils"/>
    </source>
</evidence>
<dbReference type="Pfam" id="PF20388">
    <property type="entry name" value="DUF6683"/>
    <property type="match status" value="1"/>
</dbReference>
<sequence>MNSFLRTIPVVMTGFLLLGAAGPEGARTFSPYRRYNSNAFVHGNFKPFFQRQWKPTPNPPPGDGSSVPPLLLPLSVSSFRMDGRSPIMPKRIAEGARDLESEHRKALEDALVQLLHGYEHLLEQQDASQLKHNLAGAFNHLFMSSYYALRDGQELNGAQQRSMLAQLNAAIAMGLKERRLSDRDKQELYESVVLSGSIILGLYNEGRDTGRPEQQKQARELAKELLEQMMGLRIEKVCLEDTEVRICD</sequence>
<dbReference type="Proteomes" id="UP001207654">
    <property type="component" value="Unassembled WGS sequence"/>
</dbReference>
<comment type="caution">
    <text evidence="2">The sequence shown here is derived from an EMBL/GenBank/DDBJ whole genome shotgun (WGS) entry which is preliminary data.</text>
</comment>
<keyword evidence="3" id="KW-1185">Reference proteome</keyword>
<dbReference type="InterPro" id="IPR046505">
    <property type="entry name" value="DUF6683"/>
</dbReference>
<protein>
    <recommendedName>
        <fullName evidence="4">TetR family transcriptional regulator</fullName>
    </recommendedName>
</protein>
<proteinExistence type="predicted"/>
<evidence type="ECO:0000313" key="3">
    <source>
        <dbReference type="Proteomes" id="UP001207654"/>
    </source>
</evidence>
<feature type="coiled-coil region" evidence="1">
    <location>
        <begin position="215"/>
        <end position="242"/>
    </location>
</feature>
<dbReference type="RefSeq" id="WP_267539924.1">
    <property type="nucleotide sequence ID" value="NZ_JAPNKA010000001.1"/>
</dbReference>
<gene>
    <name evidence="2" type="ORF">OV287_43390</name>
</gene>
<accession>A0ABT4AI44</accession>
<dbReference type="EMBL" id="JAPNKA010000001">
    <property type="protein sequence ID" value="MCY1081320.1"/>
    <property type="molecule type" value="Genomic_DNA"/>
</dbReference>
<evidence type="ECO:0000313" key="2">
    <source>
        <dbReference type="EMBL" id="MCY1081320.1"/>
    </source>
</evidence>
<organism evidence="2 3">
    <name type="scientific">Archangium lansingense</name>
    <dbReference type="NCBI Taxonomy" id="2995310"/>
    <lineage>
        <taxon>Bacteria</taxon>
        <taxon>Pseudomonadati</taxon>
        <taxon>Myxococcota</taxon>
        <taxon>Myxococcia</taxon>
        <taxon>Myxococcales</taxon>
        <taxon>Cystobacterineae</taxon>
        <taxon>Archangiaceae</taxon>
        <taxon>Archangium</taxon>
    </lineage>
</organism>
<evidence type="ECO:0008006" key="4">
    <source>
        <dbReference type="Google" id="ProtNLM"/>
    </source>
</evidence>
<reference evidence="2 3" key="1">
    <citation type="submission" date="2022-11" db="EMBL/GenBank/DDBJ databases">
        <title>Minimal conservation of predation-associated metabolite biosynthetic gene clusters underscores biosynthetic potential of Myxococcota including descriptions for ten novel species: Archangium lansinium sp. nov., Myxococcus landrumus sp. nov., Nannocystis bai.</title>
        <authorList>
            <person name="Ahearne A."/>
            <person name="Stevens C."/>
            <person name="Phillips K."/>
        </authorList>
    </citation>
    <scope>NUCLEOTIDE SEQUENCE [LARGE SCALE GENOMIC DNA]</scope>
    <source>
        <strain evidence="2 3">MIWBW</strain>
    </source>
</reference>
<name>A0ABT4AI44_9BACT</name>
<keyword evidence="1" id="KW-0175">Coiled coil</keyword>